<feature type="non-terminal residue" evidence="1">
    <location>
        <position position="35"/>
    </location>
</feature>
<accession>A0A382TM25</accession>
<organism evidence="1">
    <name type="scientific">marine metagenome</name>
    <dbReference type="NCBI Taxonomy" id="408172"/>
    <lineage>
        <taxon>unclassified sequences</taxon>
        <taxon>metagenomes</taxon>
        <taxon>ecological metagenomes</taxon>
    </lineage>
</organism>
<evidence type="ECO:0000313" key="1">
    <source>
        <dbReference type="EMBL" id="SVD22547.1"/>
    </source>
</evidence>
<name>A0A382TM25_9ZZZZ</name>
<gene>
    <name evidence="1" type="ORF">METZ01_LOCUS375401</name>
</gene>
<reference evidence="1" key="1">
    <citation type="submission" date="2018-05" db="EMBL/GenBank/DDBJ databases">
        <authorList>
            <person name="Lanie J.A."/>
            <person name="Ng W.-L."/>
            <person name="Kazmierczak K.M."/>
            <person name="Andrzejewski T.M."/>
            <person name="Davidsen T.M."/>
            <person name="Wayne K.J."/>
            <person name="Tettelin H."/>
            <person name="Glass J.I."/>
            <person name="Rusch D."/>
            <person name="Podicherti R."/>
            <person name="Tsui H.-C.T."/>
            <person name="Winkler M.E."/>
        </authorList>
    </citation>
    <scope>NUCLEOTIDE SEQUENCE</scope>
</reference>
<proteinExistence type="predicted"/>
<sequence>MKIKHSVIIYAILLLPIFSKAEIQYSHSGYFDLGT</sequence>
<protein>
    <submittedName>
        <fullName evidence="1">Uncharacterized protein</fullName>
    </submittedName>
</protein>
<dbReference type="AlphaFoldDB" id="A0A382TM25"/>
<dbReference type="EMBL" id="UINC01137295">
    <property type="protein sequence ID" value="SVD22547.1"/>
    <property type="molecule type" value="Genomic_DNA"/>
</dbReference>